<feature type="coiled-coil region" evidence="1">
    <location>
        <begin position="115"/>
        <end position="226"/>
    </location>
</feature>
<evidence type="ECO:0000256" key="1">
    <source>
        <dbReference type="SAM" id="Coils"/>
    </source>
</evidence>
<dbReference type="Proteomes" id="UP000679722">
    <property type="component" value="Unassembled WGS sequence"/>
</dbReference>
<keyword evidence="1" id="KW-0175">Coiled coil</keyword>
<reference evidence="3" key="1">
    <citation type="submission" date="2023-07" db="EMBL/GenBank/DDBJ databases">
        <title>Marinomonas vulgaris A79, complete genome.</title>
        <authorList>
            <person name="Ying J.-J."/>
        </authorList>
    </citation>
    <scope>NUCLEOTIDE SEQUENCE [LARGE SCALE GENOMIC DNA]</scope>
    <source>
        <strain evidence="3">A79</strain>
    </source>
</reference>
<evidence type="ECO:0000313" key="3">
    <source>
        <dbReference type="Proteomes" id="UP000679722"/>
    </source>
</evidence>
<evidence type="ECO:0008006" key="4">
    <source>
        <dbReference type="Google" id="ProtNLM"/>
    </source>
</evidence>
<gene>
    <name evidence="2" type="ORF">J9B83_05635</name>
</gene>
<proteinExistence type="predicted"/>
<dbReference type="RefSeq" id="WP_211535770.1">
    <property type="nucleotide sequence ID" value="NZ_JAGSSV010000005.1"/>
</dbReference>
<keyword evidence="3" id="KW-1185">Reference proteome</keyword>
<name>A0ABS5HBJ8_9GAMM</name>
<accession>A0ABS5HBJ8</accession>
<sequence length="261" mass="30073">MARKANISKEEIHQACWELIETNRFPNIPRLTQHFLQKDGRRCSNTTFLNAITEWEESYANHQQNQLQELNTLLLPVFQRFSREATQHLGQLLDEKNAEIEMHHANKQDAANGSYDSLSSALVETQNQLDALNIQNNETQNALALTEQKLAVCQEQNSHIKQQYQDLLSQNKVVNAQLKQEQSQSAELQLNLSQKEVDLAKQDAKLSLLTSENRRLESLLDKLTKKHAIKIDEHWQLMTEKLDALTASLKSDQGKHRDEKQ</sequence>
<comment type="caution">
    <text evidence="2">The sequence shown here is derived from an EMBL/GenBank/DDBJ whole genome shotgun (WGS) entry which is preliminary data.</text>
</comment>
<organism evidence="2 3">
    <name type="scientific">Marinomonas vulgaris</name>
    <dbReference type="NCBI Taxonomy" id="2823372"/>
    <lineage>
        <taxon>Bacteria</taxon>
        <taxon>Pseudomonadati</taxon>
        <taxon>Pseudomonadota</taxon>
        <taxon>Gammaproteobacteria</taxon>
        <taxon>Oceanospirillales</taxon>
        <taxon>Oceanospirillaceae</taxon>
        <taxon>Marinomonas</taxon>
    </lineage>
</organism>
<protein>
    <recommendedName>
        <fullName evidence="4">KfrA N-terminal DNA-binding domain-containing protein</fullName>
    </recommendedName>
</protein>
<dbReference type="EMBL" id="JAGSSV010000005">
    <property type="protein sequence ID" value="MBR7888419.1"/>
    <property type="molecule type" value="Genomic_DNA"/>
</dbReference>
<evidence type="ECO:0000313" key="2">
    <source>
        <dbReference type="EMBL" id="MBR7888419.1"/>
    </source>
</evidence>